<evidence type="ECO:0000256" key="1">
    <source>
        <dbReference type="ARBA" id="ARBA00009350"/>
    </source>
</evidence>
<proteinExistence type="inferred from homology"/>
<comment type="similarity">
    <text evidence="1 2">Belongs to the UPF0251 family.</text>
</comment>
<reference evidence="3 4" key="1">
    <citation type="submission" date="2016-10" db="EMBL/GenBank/DDBJ databases">
        <authorList>
            <person name="de Groot N.N."/>
        </authorList>
    </citation>
    <scope>NUCLEOTIDE SEQUENCE [LARGE SCALE GENOMIC DNA]</scope>
    <source>
        <strain evidence="3 4">DSM 23310</strain>
    </source>
</reference>
<dbReference type="Gene3D" id="1.10.10.10">
    <property type="entry name" value="Winged helix-like DNA-binding domain superfamily/Winged helix DNA-binding domain"/>
    <property type="match status" value="1"/>
</dbReference>
<keyword evidence="4" id="KW-1185">Reference proteome</keyword>
<dbReference type="AlphaFoldDB" id="A0A1H2WMP9"/>
<dbReference type="EMBL" id="FNNG01000004">
    <property type="protein sequence ID" value="SDW81892.1"/>
    <property type="molecule type" value="Genomic_DNA"/>
</dbReference>
<evidence type="ECO:0000313" key="3">
    <source>
        <dbReference type="EMBL" id="SDW81892.1"/>
    </source>
</evidence>
<dbReference type="OrthoDB" id="280278at2"/>
<dbReference type="Pfam" id="PF02001">
    <property type="entry name" value="DUF134"/>
    <property type="match status" value="1"/>
</dbReference>
<evidence type="ECO:0000256" key="2">
    <source>
        <dbReference type="HAMAP-Rule" id="MF_00674"/>
    </source>
</evidence>
<organism evidence="3 4">
    <name type="scientific">Tepidimicrobium xylanilyticum</name>
    <dbReference type="NCBI Taxonomy" id="1123352"/>
    <lineage>
        <taxon>Bacteria</taxon>
        <taxon>Bacillati</taxon>
        <taxon>Bacillota</taxon>
        <taxon>Tissierellia</taxon>
        <taxon>Tissierellales</taxon>
        <taxon>Tepidimicrobiaceae</taxon>
        <taxon>Tepidimicrobium</taxon>
    </lineage>
</organism>
<name>A0A1H2WMP9_9FIRM</name>
<sequence length="144" mass="16549">MSRPIKCRKVKFLPNIACFMPEGGGQGETKEIILKLEELEAIRLKDLAGLSQQECADIMEVSRQTFQNILGRARKKVSMALIKGLPLQIRGGDFAFEFCQFKCNSCNGSYKIHFKRDRFRCPLCQSEKIVCCNKNNKCNRYCER</sequence>
<protein>
    <recommendedName>
        <fullName evidence="2">UPF0251 protein SAMN05660923_01295</fullName>
    </recommendedName>
</protein>
<accession>A0A1H2WMP9</accession>
<dbReference type="InterPro" id="IPR002852">
    <property type="entry name" value="UPF0251"/>
</dbReference>
<gene>
    <name evidence="3" type="ORF">SAMN05660923_01295</name>
</gene>
<dbReference type="SUPFAM" id="SSF88659">
    <property type="entry name" value="Sigma3 and sigma4 domains of RNA polymerase sigma factors"/>
    <property type="match status" value="1"/>
</dbReference>
<dbReference type="HAMAP" id="MF_00674">
    <property type="entry name" value="UPF0251"/>
    <property type="match status" value="1"/>
</dbReference>
<dbReference type="InterPro" id="IPR036388">
    <property type="entry name" value="WH-like_DNA-bd_sf"/>
</dbReference>
<dbReference type="PANTHER" id="PTHR37478">
    <property type="match status" value="1"/>
</dbReference>
<dbReference type="InterPro" id="IPR013324">
    <property type="entry name" value="RNA_pol_sigma_r3/r4-like"/>
</dbReference>
<dbReference type="RefSeq" id="WP_093751971.1">
    <property type="nucleotide sequence ID" value="NZ_BSYN01000001.1"/>
</dbReference>
<evidence type="ECO:0000313" key="4">
    <source>
        <dbReference type="Proteomes" id="UP000198828"/>
    </source>
</evidence>
<dbReference type="PANTHER" id="PTHR37478:SF2">
    <property type="entry name" value="UPF0251 PROTEIN TK0562"/>
    <property type="match status" value="1"/>
</dbReference>
<dbReference type="Proteomes" id="UP000198828">
    <property type="component" value="Unassembled WGS sequence"/>
</dbReference>